<evidence type="ECO:0000313" key="2">
    <source>
        <dbReference type="Proteomes" id="UP001152795"/>
    </source>
</evidence>
<name>A0A7D9IW99_PARCT</name>
<accession>A0A7D9IW99</accession>
<comment type="caution">
    <text evidence="1">The sequence shown here is derived from an EMBL/GenBank/DDBJ whole genome shotgun (WGS) entry which is preliminary data.</text>
</comment>
<reference evidence="1" key="1">
    <citation type="submission" date="2020-04" db="EMBL/GenBank/DDBJ databases">
        <authorList>
            <person name="Alioto T."/>
            <person name="Alioto T."/>
            <person name="Gomez Garrido J."/>
        </authorList>
    </citation>
    <scope>NUCLEOTIDE SEQUENCE</scope>
    <source>
        <strain evidence="1">A484AB</strain>
    </source>
</reference>
<dbReference type="Gene3D" id="1.10.340.70">
    <property type="match status" value="1"/>
</dbReference>
<dbReference type="OrthoDB" id="2286242at2759"/>
<dbReference type="EMBL" id="CACRXK020008599">
    <property type="protein sequence ID" value="CAB4015142.1"/>
    <property type="molecule type" value="Genomic_DNA"/>
</dbReference>
<dbReference type="Proteomes" id="UP001152795">
    <property type="component" value="Unassembled WGS sequence"/>
</dbReference>
<dbReference type="PANTHER" id="PTHR37984">
    <property type="entry name" value="PROTEIN CBG26694"/>
    <property type="match status" value="1"/>
</dbReference>
<sequence length="168" mass="19258">MHLTSAPPRLQRMLLRLQPYSLTIKYRQGADMEIADALSRLSPQETEPISVMDIQIHEICTQFSSGILQEIRVASATDPELKELNYVVYNGWPTNIKQVPKILKPYWTFRDEITTEDGIAMKGQHIIIPHSMQSMILTKLHAGHQGSEKTKLRPRTSVYWRGMNSDNV</sequence>
<keyword evidence="2" id="KW-1185">Reference proteome</keyword>
<dbReference type="Pfam" id="PF17921">
    <property type="entry name" value="Integrase_H2C2"/>
    <property type="match status" value="1"/>
</dbReference>
<dbReference type="AlphaFoldDB" id="A0A7D9IW99"/>
<proteinExistence type="predicted"/>
<organism evidence="1 2">
    <name type="scientific">Paramuricea clavata</name>
    <name type="common">Red gorgonian</name>
    <name type="synonym">Violescent sea-whip</name>
    <dbReference type="NCBI Taxonomy" id="317549"/>
    <lineage>
        <taxon>Eukaryota</taxon>
        <taxon>Metazoa</taxon>
        <taxon>Cnidaria</taxon>
        <taxon>Anthozoa</taxon>
        <taxon>Octocorallia</taxon>
        <taxon>Malacalcyonacea</taxon>
        <taxon>Plexauridae</taxon>
        <taxon>Paramuricea</taxon>
    </lineage>
</organism>
<dbReference type="InterPro" id="IPR041588">
    <property type="entry name" value="Integrase_H2C2"/>
</dbReference>
<protein>
    <submittedName>
        <fullName evidence="1">Uncharacterized protein</fullName>
    </submittedName>
</protein>
<evidence type="ECO:0000313" key="1">
    <source>
        <dbReference type="EMBL" id="CAB4015142.1"/>
    </source>
</evidence>
<dbReference type="InterPro" id="IPR050951">
    <property type="entry name" value="Retrovirus_Pol_polyprotein"/>
</dbReference>
<gene>
    <name evidence="1" type="ORF">PACLA_8A073344</name>
</gene>
<dbReference type="FunFam" id="1.10.340.70:FF:000004">
    <property type="entry name" value="Retrovirus-related Pol polyprotein from transposon 297-like Protein"/>
    <property type="match status" value="1"/>
</dbReference>
<dbReference type="PANTHER" id="PTHR37984:SF7">
    <property type="entry name" value="INTEGRASE CATALYTIC DOMAIN-CONTAINING PROTEIN"/>
    <property type="match status" value="1"/>
</dbReference>